<reference evidence="3" key="1">
    <citation type="submission" date="2025-08" db="UniProtKB">
        <authorList>
            <consortium name="RefSeq"/>
        </authorList>
    </citation>
    <scope>IDENTIFICATION</scope>
    <source>
        <tissue evidence="3">Whole body</tissue>
    </source>
</reference>
<dbReference type="OrthoDB" id="10447562at2759"/>
<evidence type="ECO:0000256" key="1">
    <source>
        <dbReference type="SAM" id="MobiDB-lite"/>
    </source>
</evidence>
<dbReference type="Proteomes" id="UP000694846">
    <property type="component" value="Unplaced"/>
</dbReference>
<sequence length="370" mass="40921">MVGSMVDYAVVGKKIKHATPAPNKLISSSSFVIDFDARKFLNIGLDPADDFNVAVHIITMKHFISVSSELFVRIFPLMNDIISFLSEKPVKCRHAFFMTTACTSISCMVHRGKSVLSIESTVHEGQRVMLDRDDLVVLKRLERSISETIIRNVEVIKPEVIDQFDRLVASIDDRFSRIDLSPPPPPLSSSSSSSSSSLPPPNNPGAMISFIENLADERVRPISISVRCGIDFTVPLQIYAAEQLAKQWDLLRRRRSSSIRASTKRCDECNGDRISLARASLAIDVNNSEEPHTPHLTGYAAMIPPPPPPPTPPSPPSVPCYSPSMGSSDYLHESATLDVNDGPDFFARHQPISSVMDFDTAVSEMFWIPK</sequence>
<evidence type="ECO:0000313" key="3">
    <source>
        <dbReference type="RefSeq" id="XP_025407399.1"/>
    </source>
</evidence>
<evidence type="ECO:0000313" key="2">
    <source>
        <dbReference type="Proteomes" id="UP000694846"/>
    </source>
</evidence>
<accession>A0A8B8F980</accession>
<feature type="region of interest" description="Disordered" evidence="1">
    <location>
        <begin position="179"/>
        <end position="202"/>
    </location>
</feature>
<keyword evidence="2" id="KW-1185">Reference proteome</keyword>
<organism evidence="2 3">
    <name type="scientific">Sipha flava</name>
    <name type="common">yellow sugarcane aphid</name>
    <dbReference type="NCBI Taxonomy" id="143950"/>
    <lineage>
        <taxon>Eukaryota</taxon>
        <taxon>Metazoa</taxon>
        <taxon>Ecdysozoa</taxon>
        <taxon>Arthropoda</taxon>
        <taxon>Hexapoda</taxon>
        <taxon>Insecta</taxon>
        <taxon>Pterygota</taxon>
        <taxon>Neoptera</taxon>
        <taxon>Paraneoptera</taxon>
        <taxon>Hemiptera</taxon>
        <taxon>Sternorrhyncha</taxon>
        <taxon>Aphidomorpha</taxon>
        <taxon>Aphidoidea</taxon>
        <taxon>Aphididae</taxon>
        <taxon>Sipha</taxon>
    </lineage>
</organism>
<dbReference type="GeneID" id="112681349"/>
<feature type="compositionally biased region" description="Low complexity" evidence="1">
    <location>
        <begin position="188"/>
        <end position="197"/>
    </location>
</feature>
<proteinExistence type="predicted"/>
<name>A0A8B8F980_9HEMI</name>
<dbReference type="RefSeq" id="XP_025407399.1">
    <property type="nucleotide sequence ID" value="XM_025551614.1"/>
</dbReference>
<protein>
    <submittedName>
        <fullName evidence="3">Uncharacterized protein LOC112681349</fullName>
    </submittedName>
</protein>
<gene>
    <name evidence="3" type="primary">LOC112681349</name>
</gene>
<dbReference type="AlphaFoldDB" id="A0A8B8F980"/>